<keyword evidence="2" id="KW-1185">Reference proteome</keyword>
<evidence type="ECO:0000313" key="2">
    <source>
        <dbReference type="Proteomes" id="UP000520814"/>
    </source>
</evidence>
<gene>
    <name evidence="1" type="ORF">HNQ39_002500</name>
</gene>
<protein>
    <submittedName>
        <fullName evidence="1">Uncharacterized protein</fullName>
    </submittedName>
</protein>
<comment type="caution">
    <text evidence="1">The sequence shown here is derived from an EMBL/GenBank/DDBJ whole genome shotgun (WGS) entry which is preliminary data.</text>
</comment>
<sequence length="73" mass="8199">MSLTELRPALHALPRQEKFMLVQELLAELAQQEELTKAGVVLENSYPVWTPAENHEAAASLQKLLEDDKAGRM</sequence>
<dbReference type="AlphaFoldDB" id="A0A7W9SR71"/>
<accession>A0A7W9SR71</accession>
<evidence type="ECO:0000313" key="1">
    <source>
        <dbReference type="EMBL" id="MBB6050709.1"/>
    </source>
</evidence>
<name>A0A7W9SR71_ARMRO</name>
<proteinExistence type="predicted"/>
<dbReference type="RefSeq" id="WP_184196168.1">
    <property type="nucleotide sequence ID" value="NZ_JACHGW010000002.1"/>
</dbReference>
<organism evidence="1 2">
    <name type="scientific">Armatimonas rosea</name>
    <dbReference type="NCBI Taxonomy" id="685828"/>
    <lineage>
        <taxon>Bacteria</taxon>
        <taxon>Bacillati</taxon>
        <taxon>Armatimonadota</taxon>
        <taxon>Armatimonadia</taxon>
        <taxon>Armatimonadales</taxon>
        <taxon>Armatimonadaceae</taxon>
        <taxon>Armatimonas</taxon>
    </lineage>
</organism>
<dbReference type="Proteomes" id="UP000520814">
    <property type="component" value="Unassembled WGS sequence"/>
</dbReference>
<dbReference type="EMBL" id="JACHGW010000002">
    <property type="protein sequence ID" value="MBB6050709.1"/>
    <property type="molecule type" value="Genomic_DNA"/>
</dbReference>
<reference evidence="1 2" key="1">
    <citation type="submission" date="2020-08" db="EMBL/GenBank/DDBJ databases">
        <title>Genomic Encyclopedia of Type Strains, Phase IV (KMG-IV): sequencing the most valuable type-strain genomes for metagenomic binning, comparative biology and taxonomic classification.</title>
        <authorList>
            <person name="Goeker M."/>
        </authorList>
    </citation>
    <scope>NUCLEOTIDE SEQUENCE [LARGE SCALE GENOMIC DNA]</scope>
    <source>
        <strain evidence="1 2">DSM 23562</strain>
    </source>
</reference>